<evidence type="ECO:0000256" key="1">
    <source>
        <dbReference type="SAM" id="MobiDB-lite"/>
    </source>
</evidence>
<keyword evidence="2" id="KW-0812">Transmembrane</keyword>
<feature type="region of interest" description="Disordered" evidence="1">
    <location>
        <begin position="1"/>
        <end position="21"/>
    </location>
</feature>
<evidence type="ECO:0000256" key="2">
    <source>
        <dbReference type="SAM" id="Phobius"/>
    </source>
</evidence>
<keyword evidence="2" id="KW-0472">Membrane</keyword>
<reference evidence="3 4" key="1">
    <citation type="journal article" date="2022" name="Nat. Ecol. Evol.">
        <title>A masculinizing supergene underlies an exaggerated male reproductive morph in a spider.</title>
        <authorList>
            <person name="Hendrickx F."/>
            <person name="De Corte Z."/>
            <person name="Sonet G."/>
            <person name="Van Belleghem S.M."/>
            <person name="Kostlbacher S."/>
            <person name="Vangestel C."/>
        </authorList>
    </citation>
    <scope>NUCLEOTIDE SEQUENCE [LARGE SCALE GENOMIC DNA]</scope>
    <source>
        <strain evidence="3">W744_W776</strain>
    </source>
</reference>
<dbReference type="Proteomes" id="UP000827092">
    <property type="component" value="Unassembled WGS sequence"/>
</dbReference>
<protein>
    <submittedName>
        <fullName evidence="3">Uncharacterized protein</fullName>
    </submittedName>
</protein>
<comment type="caution">
    <text evidence="3">The sequence shown here is derived from an EMBL/GenBank/DDBJ whole genome shotgun (WGS) entry which is preliminary data.</text>
</comment>
<evidence type="ECO:0000313" key="4">
    <source>
        <dbReference type="Proteomes" id="UP000827092"/>
    </source>
</evidence>
<name>A0AAV6UVF8_9ARAC</name>
<dbReference type="AlphaFoldDB" id="A0AAV6UVF8"/>
<feature type="transmembrane region" description="Helical" evidence="2">
    <location>
        <begin position="83"/>
        <end position="105"/>
    </location>
</feature>
<keyword evidence="4" id="KW-1185">Reference proteome</keyword>
<organism evidence="3 4">
    <name type="scientific">Oedothorax gibbosus</name>
    <dbReference type="NCBI Taxonomy" id="931172"/>
    <lineage>
        <taxon>Eukaryota</taxon>
        <taxon>Metazoa</taxon>
        <taxon>Ecdysozoa</taxon>
        <taxon>Arthropoda</taxon>
        <taxon>Chelicerata</taxon>
        <taxon>Arachnida</taxon>
        <taxon>Araneae</taxon>
        <taxon>Araneomorphae</taxon>
        <taxon>Entelegynae</taxon>
        <taxon>Araneoidea</taxon>
        <taxon>Linyphiidae</taxon>
        <taxon>Erigoninae</taxon>
        <taxon>Oedothorax</taxon>
    </lineage>
</organism>
<keyword evidence="2" id="KW-1133">Transmembrane helix</keyword>
<feature type="compositionally biased region" description="Polar residues" evidence="1">
    <location>
        <begin position="1"/>
        <end position="12"/>
    </location>
</feature>
<dbReference type="EMBL" id="JAFNEN010000238">
    <property type="protein sequence ID" value="KAG8188460.1"/>
    <property type="molecule type" value="Genomic_DNA"/>
</dbReference>
<gene>
    <name evidence="3" type="ORF">JTE90_008025</name>
</gene>
<proteinExistence type="predicted"/>
<evidence type="ECO:0000313" key="3">
    <source>
        <dbReference type="EMBL" id="KAG8188460.1"/>
    </source>
</evidence>
<sequence length="124" mass="14130">MSQNIPQQTSDIINHPKKTAQNLRHSDTLISERENIHLGRNIGIRESNISSQFLRDRFLGSFFCLAKVVTVSDNFLHRDTNCLRSICCLSAHITVFSVLIFFFLASLQRNACMRHCQAAHRAVS</sequence>
<accession>A0AAV6UVF8</accession>